<proteinExistence type="predicted"/>
<evidence type="ECO:0000256" key="1">
    <source>
        <dbReference type="SAM" id="Phobius"/>
    </source>
</evidence>
<keyword evidence="3" id="KW-1185">Reference proteome</keyword>
<keyword evidence="1" id="KW-0812">Transmembrane</keyword>
<evidence type="ECO:0000313" key="3">
    <source>
        <dbReference type="Proteomes" id="UP000053676"/>
    </source>
</evidence>
<protein>
    <submittedName>
        <fullName evidence="2">Uncharacterized protein</fullName>
    </submittedName>
</protein>
<accession>W2U002</accession>
<sequence length="159" mass="19025">VSDHVITWVPHFQCPIPCEYRRNNYRNLLIASMILNACMVMVVIPFIVRFVRYQHVWGSRVTTRNTFLDGLIKYCSDYIFNLNFTTFDWKIDLRMRKAKGCFCGWCFHFISLVFFYVLSLFLFICTLGRKVGNGWWIGKQMYAICAKVYSWLLKLWEII</sequence>
<reference evidence="3" key="1">
    <citation type="journal article" date="2014" name="Nat. Genet.">
        <title>Genome of the human hookworm Necator americanus.</title>
        <authorList>
            <person name="Tang Y.T."/>
            <person name="Gao X."/>
            <person name="Rosa B.A."/>
            <person name="Abubucker S."/>
            <person name="Hallsworth-Pepin K."/>
            <person name="Martin J."/>
            <person name="Tyagi R."/>
            <person name="Heizer E."/>
            <person name="Zhang X."/>
            <person name="Bhonagiri-Palsikar V."/>
            <person name="Minx P."/>
            <person name="Warren W.C."/>
            <person name="Wang Q."/>
            <person name="Zhan B."/>
            <person name="Hotez P.J."/>
            <person name="Sternberg P.W."/>
            <person name="Dougall A."/>
            <person name="Gaze S.T."/>
            <person name="Mulvenna J."/>
            <person name="Sotillo J."/>
            <person name="Ranganathan S."/>
            <person name="Rabelo E.M."/>
            <person name="Wilson R.K."/>
            <person name="Felgner P.L."/>
            <person name="Bethony J."/>
            <person name="Hawdon J.M."/>
            <person name="Gasser R.B."/>
            <person name="Loukas A."/>
            <person name="Mitreva M."/>
        </authorList>
    </citation>
    <scope>NUCLEOTIDE SEQUENCE [LARGE SCALE GENOMIC DNA]</scope>
</reference>
<dbReference type="STRING" id="51031.W2U002"/>
<gene>
    <name evidence="2" type="ORF">NECAME_16204</name>
</gene>
<evidence type="ECO:0000313" key="2">
    <source>
        <dbReference type="EMBL" id="ETN86661.1"/>
    </source>
</evidence>
<dbReference type="KEGG" id="nai:NECAME_16204"/>
<dbReference type="AlphaFoldDB" id="W2U002"/>
<dbReference type="OrthoDB" id="5838962at2759"/>
<feature type="non-terminal residue" evidence="2">
    <location>
        <position position="1"/>
    </location>
</feature>
<organism evidence="2 3">
    <name type="scientific">Necator americanus</name>
    <name type="common">Human hookworm</name>
    <dbReference type="NCBI Taxonomy" id="51031"/>
    <lineage>
        <taxon>Eukaryota</taxon>
        <taxon>Metazoa</taxon>
        <taxon>Ecdysozoa</taxon>
        <taxon>Nematoda</taxon>
        <taxon>Chromadorea</taxon>
        <taxon>Rhabditida</taxon>
        <taxon>Rhabditina</taxon>
        <taxon>Rhabditomorpha</taxon>
        <taxon>Strongyloidea</taxon>
        <taxon>Ancylostomatidae</taxon>
        <taxon>Bunostominae</taxon>
        <taxon>Necator</taxon>
    </lineage>
</organism>
<dbReference type="EMBL" id="KI657515">
    <property type="protein sequence ID" value="ETN86661.1"/>
    <property type="molecule type" value="Genomic_DNA"/>
</dbReference>
<dbReference type="Proteomes" id="UP000053676">
    <property type="component" value="Unassembled WGS sequence"/>
</dbReference>
<name>W2U002_NECAM</name>
<keyword evidence="1" id="KW-0472">Membrane</keyword>
<feature type="transmembrane region" description="Helical" evidence="1">
    <location>
        <begin position="102"/>
        <end position="124"/>
    </location>
</feature>
<keyword evidence="1" id="KW-1133">Transmembrane helix</keyword>
<feature type="transmembrane region" description="Helical" evidence="1">
    <location>
        <begin position="29"/>
        <end position="51"/>
    </location>
</feature>